<reference evidence="19" key="1">
    <citation type="submission" date="2020-10" db="EMBL/GenBank/DDBJ databases">
        <authorList>
            <person name="Gilroy R."/>
        </authorList>
    </citation>
    <scope>NUCLEOTIDE SEQUENCE</scope>
    <source>
        <strain evidence="19">11687</strain>
    </source>
</reference>
<feature type="domain" description="tRNA methyltransferase TRMD/TRM10-type" evidence="18">
    <location>
        <begin position="1"/>
        <end position="222"/>
    </location>
</feature>
<evidence type="ECO:0000256" key="6">
    <source>
        <dbReference type="ARBA" id="ARBA00014679"/>
    </source>
</evidence>
<dbReference type="EMBL" id="DVMZ01000118">
    <property type="protein sequence ID" value="HIU59336.1"/>
    <property type="molecule type" value="Genomic_DNA"/>
</dbReference>
<dbReference type="Pfam" id="PF01746">
    <property type="entry name" value="tRNA_m1G_MT"/>
    <property type="match status" value="1"/>
</dbReference>
<dbReference type="AlphaFoldDB" id="A0A9D1MFM2"/>
<keyword evidence="11 15" id="KW-0819">tRNA processing</keyword>
<evidence type="ECO:0000256" key="1">
    <source>
        <dbReference type="ARBA" id="ARBA00002634"/>
    </source>
</evidence>
<evidence type="ECO:0000256" key="14">
    <source>
        <dbReference type="ARBA" id="ARBA00047783"/>
    </source>
</evidence>
<evidence type="ECO:0000256" key="7">
    <source>
        <dbReference type="ARBA" id="ARBA00022490"/>
    </source>
</evidence>
<keyword evidence="10 15" id="KW-0949">S-adenosyl-L-methionine</keyword>
<dbReference type="Gene3D" id="3.40.1280.10">
    <property type="match status" value="1"/>
</dbReference>
<dbReference type="EC" id="2.1.1.228" evidence="5 15"/>
<keyword evidence="8 15" id="KW-0489">Methyltransferase</keyword>
<dbReference type="GO" id="GO:0005829">
    <property type="term" value="C:cytosol"/>
    <property type="evidence" value="ECO:0007669"/>
    <property type="project" value="TreeGrafter"/>
</dbReference>
<dbReference type="PANTHER" id="PTHR46417:SF1">
    <property type="entry name" value="TRNA (GUANINE-N(1)-)-METHYLTRANSFERASE"/>
    <property type="match status" value="1"/>
</dbReference>
<keyword evidence="7 15" id="KW-0963">Cytoplasm</keyword>
<evidence type="ECO:0000256" key="4">
    <source>
        <dbReference type="ARBA" id="ARBA00011738"/>
    </source>
</evidence>
<dbReference type="CDD" id="cd18080">
    <property type="entry name" value="TrmD-like"/>
    <property type="match status" value="1"/>
</dbReference>
<feature type="binding site" evidence="15 16">
    <location>
        <begin position="130"/>
        <end position="135"/>
    </location>
    <ligand>
        <name>S-adenosyl-L-methionine</name>
        <dbReference type="ChEBI" id="CHEBI:59789"/>
    </ligand>
</feature>
<reference evidence="19" key="2">
    <citation type="journal article" date="2021" name="PeerJ">
        <title>Extensive microbial diversity within the chicken gut microbiome revealed by metagenomics and culture.</title>
        <authorList>
            <person name="Gilroy R."/>
            <person name="Ravi A."/>
            <person name="Getino M."/>
            <person name="Pursley I."/>
            <person name="Horton D.L."/>
            <person name="Alikhan N.F."/>
            <person name="Baker D."/>
            <person name="Gharbi K."/>
            <person name="Hall N."/>
            <person name="Watson M."/>
            <person name="Adriaenssens E.M."/>
            <person name="Foster-Nyarko E."/>
            <person name="Jarju S."/>
            <person name="Secka A."/>
            <person name="Antonio M."/>
            <person name="Oren A."/>
            <person name="Chaudhuri R.R."/>
            <person name="La Ragione R."/>
            <person name="Hildebrand F."/>
            <person name="Pallen M.J."/>
        </authorList>
    </citation>
    <scope>NUCLEOTIDE SEQUENCE</scope>
    <source>
        <strain evidence="19">11687</strain>
    </source>
</reference>
<evidence type="ECO:0000259" key="18">
    <source>
        <dbReference type="Pfam" id="PF01746"/>
    </source>
</evidence>
<dbReference type="GO" id="GO:0052906">
    <property type="term" value="F:tRNA (guanine(37)-N1)-methyltransferase activity"/>
    <property type="evidence" value="ECO:0007669"/>
    <property type="project" value="UniProtKB-UniRule"/>
</dbReference>
<proteinExistence type="inferred from homology"/>
<evidence type="ECO:0000256" key="11">
    <source>
        <dbReference type="ARBA" id="ARBA00022694"/>
    </source>
</evidence>
<evidence type="ECO:0000313" key="20">
    <source>
        <dbReference type="Proteomes" id="UP000824081"/>
    </source>
</evidence>
<name>A0A9D1MFM2_9FIRM</name>
<organism evidence="19 20">
    <name type="scientific">Candidatus Scatosoma pullistercoris</name>
    <dbReference type="NCBI Taxonomy" id="2840934"/>
    <lineage>
        <taxon>Bacteria</taxon>
        <taxon>Bacillati</taxon>
        <taxon>Bacillota</taxon>
        <taxon>Clostridia</taxon>
        <taxon>Candidatus Scatosoma</taxon>
    </lineage>
</organism>
<evidence type="ECO:0000256" key="8">
    <source>
        <dbReference type="ARBA" id="ARBA00022603"/>
    </source>
</evidence>
<dbReference type="HAMAP" id="MF_00605">
    <property type="entry name" value="TrmD"/>
    <property type="match status" value="1"/>
</dbReference>
<dbReference type="Gene3D" id="1.10.1270.20">
    <property type="entry name" value="tRNA(m1g37)methyltransferase, domain 2"/>
    <property type="match status" value="1"/>
</dbReference>
<evidence type="ECO:0000256" key="12">
    <source>
        <dbReference type="ARBA" id="ARBA00029736"/>
    </source>
</evidence>
<keyword evidence="9 15" id="KW-0808">Transferase</keyword>
<comment type="function">
    <text evidence="1 15 17">Specifically methylates guanosine-37 in various tRNAs.</text>
</comment>
<dbReference type="GO" id="GO:0002939">
    <property type="term" value="P:tRNA N1-guanine methylation"/>
    <property type="evidence" value="ECO:0007669"/>
    <property type="project" value="TreeGrafter"/>
</dbReference>
<evidence type="ECO:0000256" key="13">
    <source>
        <dbReference type="ARBA" id="ARBA00033392"/>
    </source>
</evidence>
<dbReference type="InterPro" id="IPR016009">
    <property type="entry name" value="tRNA_MeTrfase_TRMD/TRM10"/>
</dbReference>
<evidence type="ECO:0000256" key="15">
    <source>
        <dbReference type="HAMAP-Rule" id="MF_00605"/>
    </source>
</evidence>
<evidence type="ECO:0000256" key="3">
    <source>
        <dbReference type="ARBA" id="ARBA00007630"/>
    </source>
</evidence>
<dbReference type="NCBIfam" id="NF000648">
    <property type="entry name" value="PRK00026.1"/>
    <property type="match status" value="1"/>
</dbReference>
<accession>A0A9D1MFM2</accession>
<feature type="binding site" evidence="15 16">
    <location>
        <position position="110"/>
    </location>
    <ligand>
        <name>S-adenosyl-L-methionine</name>
        <dbReference type="ChEBI" id="CHEBI:59789"/>
    </ligand>
</feature>
<dbReference type="InterPro" id="IPR029028">
    <property type="entry name" value="Alpha/beta_knot_MTases"/>
</dbReference>
<evidence type="ECO:0000313" key="19">
    <source>
        <dbReference type="EMBL" id="HIU59336.1"/>
    </source>
</evidence>
<dbReference type="FunFam" id="3.40.1280.10:FF:000001">
    <property type="entry name" value="tRNA (guanine-N(1)-)-methyltransferase"/>
    <property type="match status" value="1"/>
</dbReference>
<comment type="caution">
    <text evidence="19">The sequence shown here is derived from an EMBL/GenBank/DDBJ whole genome shotgun (WGS) entry which is preliminary data.</text>
</comment>
<dbReference type="InterPro" id="IPR002649">
    <property type="entry name" value="tRNA_m1G_MeTrfase_TrmD"/>
</dbReference>
<gene>
    <name evidence="15 19" type="primary">trmD</name>
    <name evidence="19" type="ORF">IAC57_04460</name>
</gene>
<dbReference type="Proteomes" id="UP000824081">
    <property type="component" value="Unassembled WGS sequence"/>
</dbReference>
<dbReference type="InterPro" id="IPR029026">
    <property type="entry name" value="tRNA_m1G_MTases_N"/>
</dbReference>
<comment type="subunit">
    <text evidence="4 15 17">Homodimer.</text>
</comment>
<evidence type="ECO:0000256" key="16">
    <source>
        <dbReference type="PIRSR" id="PIRSR000386-1"/>
    </source>
</evidence>
<evidence type="ECO:0000256" key="2">
    <source>
        <dbReference type="ARBA" id="ARBA00004496"/>
    </source>
</evidence>
<evidence type="ECO:0000256" key="9">
    <source>
        <dbReference type="ARBA" id="ARBA00022679"/>
    </source>
</evidence>
<comment type="subcellular location">
    <subcellularLocation>
        <location evidence="2 15 17">Cytoplasm</location>
    </subcellularLocation>
</comment>
<comment type="catalytic activity">
    <reaction evidence="14 15 17">
        <text>guanosine(37) in tRNA + S-adenosyl-L-methionine = N(1)-methylguanosine(37) in tRNA + S-adenosyl-L-homocysteine + H(+)</text>
        <dbReference type="Rhea" id="RHEA:36899"/>
        <dbReference type="Rhea" id="RHEA-COMP:10145"/>
        <dbReference type="Rhea" id="RHEA-COMP:10147"/>
        <dbReference type="ChEBI" id="CHEBI:15378"/>
        <dbReference type="ChEBI" id="CHEBI:57856"/>
        <dbReference type="ChEBI" id="CHEBI:59789"/>
        <dbReference type="ChEBI" id="CHEBI:73542"/>
        <dbReference type="ChEBI" id="CHEBI:74269"/>
        <dbReference type="EC" id="2.1.1.228"/>
    </reaction>
</comment>
<sequence>MKIDILTLFPEMFSALGESILGRAQKAGKIEINVVNIRDFTEDKHLKCDDYPFGGGAGMVMMPQPIGSAIDALDKDRKAHRIYLSPKGETLRQQKVFSLLAYEHLILLCGHYEGVDQRVIDLFIDEEISIGDYVLTGGELPAMVLVDCVSRYVDGVISTSSLVDESFSDGLLEYPQYTRPQEYRGLIVPPVLVSGDHAKVDEWRRKEALKLTKKMRPDLLKK</sequence>
<dbReference type="NCBIfam" id="TIGR00088">
    <property type="entry name" value="trmD"/>
    <property type="match status" value="1"/>
</dbReference>
<dbReference type="PIRSF" id="PIRSF000386">
    <property type="entry name" value="tRNA_mtase"/>
    <property type="match status" value="1"/>
</dbReference>
<evidence type="ECO:0000256" key="17">
    <source>
        <dbReference type="RuleBase" id="RU003464"/>
    </source>
</evidence>
<evidence type="ECO:0000256" key="10">
    <source>
        <dbReference type="ARBA" id="ARBA00022691"/>
    </source>
</evidence>
<comment type="similarity">
    <text evidence="3 15 17">Belongs to the RNA methyltransferase TrmD family.</text>
</comment>
<dbReference type="InterPro" id="IPR023148">
    <property type="entry name" value="tRNA_m1G_MeTrfase_C_sf"/>
</dbReference>
<protein>
    <recommendedName>
        <fullName evidence="6 15">tRNA (guanine-N(1)-)-methyltransferase</fullName>
        <ecNumber evidence="5 15">2.1.1.228</ecNumber>
    </recommendedName>
    <alternativeName>
        <fullName evidence="12 15">M1G-methyltransferase</fullName>
    </alternativeName>
    <alternativeName>
        <fullName evidence="13 15">tRNA [GM37] methyltransferase</fullName>
    </alternativeName>
</protein>
<evidence type="ECO:0000256" key="5">
    <source>
        <dbReference type="ARBA" id="ARBA00012807"/>
    </source>
</evidence>
<dbReference type="PANTHER" id="PTHR46417">
    <property type="entry name" value="TRNA (GUANINE-N(1)-)-METHYLTRANSFERASE"/>
    <property type="match status" value="1"/>
</dbReference>
<dbReference type="SUPFAM" id="SSF75217">
    <property type="entry name" value="alpha/beta knot"/>
    <property type="match status" value="1"/>
</dbReference>